<feature type="domain" description="RDRP core" evidence="9">
    <location>
        <begin position="2"/>
        <end position="84"/>
    </location>
</feature>
<dbReference type="InterPro" id="IPR057596">
    <property type="entry name" value="RDRP_core"/>
</dbReference>
<dbReference type="Pfam" id="PF26253">
    <property type="entry name" value="RdRP_head"/>
    <property type="match status" value="1"/>
</dbReference>
<evidence type="ECO:0000259" key="9">
    <source>
        <dbReference type="Pfam" id="PF05183"/>
    </source>
</evidence>
<reference evidence="11" key="1">
    <citation type="journal article" date="2011" name="PLoS Biol.">
        <title>Gene gain and loss during evolution of obligate parasitism in the white rust pathogen of Arabidopsis thaliana.</title>
        <authorList>
            <person name="Kemen E."/>
            <person name="Gardiner A."/>
            <person name="Schultz-Larsen T."/>
            <person name="Kemen A.C."/>
            <person name="Balmuth A.L."/>
            <person name="Robert-Seilaniantz A."/>
            <person name="Bailey K."/>
            <person name="Holub E."/>
            <person name="Studholme D.J."/>
            <person name="Maclean D."/>
            <person name="Jones J.D."/>
        </authorList>
    </citation>
    <scope>NUCLEOTIDE SEQUENCE</scope>
</reference>
<dbReference type="GO" id="GO:0031380">
    <property type="term" value="C:nuclear RNA-directed RNA polymerase complex"/>
    <property type="evidence" value="ECO:0007669"/>
    <property type="project" value="TreeGrafter"/>
</dbReference>
<dbReference type="GO" id="GO:0003723">
    <property type="term" value="F:RNA binding"/>
    <property type="evidence" value="ECO:0007669"/>
    <property type="project" value="UniProtKB-KW"/>
</dbReference>
<dbReference type="HOGENOM" id="CLU_489537_0_0_1"/>
<reference evidence="11" key="2">
    <citation type="submission" date="2011-02" db="EMBL/GenBank/DDBJ databases">
        <authorList>
            <person name="MacLean D."/>
        </authorList>
    </citation>
    <scope>NUCLEOTIDE SEQUENCE</scope>
</reference>
<protein>
    <recommendedName>
        <fullName evidence="8">RNA-dependent RNA polymerase</fullName>
        <ecNumber evidence="8">2.7.7.48</ecNumber>
    </recommendedName>
</protein>
<organism evidence="11">
    <name type="scientific">Albugo laibachii Nc14</name>
    <dbReference type="NCBI Taxonomy" id="890382"/>
    <lineage>
        <taxon>Eukaryota</taxon>
        <taxon>Sar</taxon>
        <taxon>Stramenopiles</taxon>
        <taxon>Oomycota</taxon>
        <taxon>Peronosporomycetes</taxon>
        <taxon>Albuginales</taxon>
        <taxon>Albuginaceae</taxon>
        <taxon>Albugo</taxon>
    </lineage>
</organism>
<evidence type="ECO:0000256" key="3">
    <source>
        <dbReference type="ARBA" id="ARBA00022679"/>
    </source>
</evidence>
<keyword evidence="6" id="KW-0943">RNA-mediated gene silencing</keyword>
<dbReference type="SUPFAM" id="SSF81301">
    <property type="entry name" value="Nucleotidyltransferase"/>
    <property type="match status" value="1"/>
</dbReference>
<evidence type="ECO:0000256" key="2">
    <source>
        <dbReference type="ARBA" id="ARBA00022484"/>
    </source>
</evidence>
<dbReference type="InterPro" id="IPR043519">
    <property type="entry name" value="NT_sf"/>
</dbReference>
<keyword evidence="4 8" id="KW-0548">Nucleotidyltransferase</keyword>
<dbReference type="PANTHER" id="PTHR23079">
    <property type="entry name" value="RNA-DEPENDENT RNA POLYMERASE"/>
    <property type="match status" value="1"/>
</dbReference>
<dbReference type="PANTHER" id="PTHR23079:SF55">
    <property type="entry name" value="RNA-DIRECTED RNA POLYMERASE"/>
    <property type="match status" value="1"/>
</dbReference>
<name>F0WV51_9STRA</name>
<evidence type="ECO:0000256" key="5">
    <source>
        <dbReference type="ARBA" id="ARBA00022884"/>
    </source>
</evidence>
<evidence type="ECO:0000256" key="4">
    <source>
        <dbReference type="ARBA" id="ARBA00022695"/>
    </source>
</evidence>
<evidence type="ECO:0000259" key="10">
    <source>
        <dbReference type="Pfam" id="PF26253"/>
    </source>
</evidence>
<feature type="domain" description="RDRP C-terminal head" evidence="10">
    <location>
        <begin position="109"/>
        <end position="237"/>
    </location>
</feature>
<keyword evidence="2 8" id="KW-0696">RNA-directed RNA polymerase</keyword>
<evidence type="ECO:0000313" key="11">
    <source>
        <dbReference type="EMBL" id="CCA25290.1"/>
    </source>
</evidence>
<comment type="catalytic activity">
    <reaction evidence="7 8">
        <text>RNA(n) + a ribonucleoside 5'-triphosphate = RNA(n+1) + diphosphate</text>
        <dbReference type="Rhea" id="RHEA:21248"/>
        <dbReference type="Rhea" id="RHEA-COMP:14527"/>
        <dbReference type="Rhea" id="RHEA-COMP:17342"/>
        <dbReference type="ChEBI" id="CHEBI:33019"/>
        <dbReference type="ChEBI" id="CHEBI:61557"/>
        <dbReference type="ChEBI" id="CHEBI:140395"/>
        <dbReference type="EC" id="2.7.7.48"/>
    </reaction>
</comment>
<dbReference type="Pfam" id="PF05183">
    <property type="entry name" value="RdRP"/>
    <property type="match status" value="1"/>
</dbReference>
<dbReference type="GO" id="GO:0030422">
    <property type="term" value="P:siRNA processing"/>
    <property type="evidence" value="ECO:0007669"/>
    <property type="project" value="TreeGrafter"/>
</dbReference>
<dbReference type="GO" id="GO:0003968">
    <property type="term" value="F:RNA-directed RNA polymerase activity"/>
    <property type="evidence" value="ECO:0007669"/>
    <property type="project" value="UniProtKB-KW"/>
</dbReference>
<dbReference type="EMBL" id="FR824333">
    <property type="protein sequence ID" value="CCA25290.1"/>
    <property type="molecule type" value="Genomic_DNA"/>
</dbReference>
<proteinExistence type="inferred from homology"/>
<evidence type="ECO:0000256" key="1">
    <source>
        <dbReference type="ARBA" id="ARBA00005762"/>
    </source>
</evidence>
<dbReference type="InterPro" id="IPR007855">
    <property type="entry name" value="RDRP"/>
</dbReference>
<evidence type="ECO:0000256" key="7">
    <source>
        <dbReference type="ARBA" id="ARBA00048744"/>
    </source>
</evidence>
<dbReference type="InterPro" id="IPR058752">
    <property type="entry name" value="RDRP_C_head"/>
</dbReference>
<comment type="similarity">
    <text evidence="1 8">Belongs to the RdRP family.</text>
</comment>
<dbReference type="AlphaFoldDB" id="F0WV51"/>
<sequence length="557" mass="64069">MVHSSVLGIASNAHLARCDYSDKGSFDPDSMKLAWICSLQVDGHRAEEHLQVIRDLSPPIYPDFMESERFSHRSSKSLGTLYRSSKILTLLDHSCLKYDEQHVNDEFMVGNYTKYAALTKILYRQYSRSTAALMRMYGAVLEGELASGLIIKTDDLYRTDYFRFGERCRDAFFKNVRQYRKIFSVLCGTLNEFERCELASAWYYAVFSCKNGQNRFLSFGWIIMDELLMSFSINQAQTRTKLHSAPLQNMNNSVSKLQVSMMANLELGWNSFLSEYFDRLQARSAVECSISPMINAGIRIILFGSSALFLNEKVSDLDLMIWAPKGVDLHAVKHVLASTLYKETVLKDEMRVAIIKFVLERWEVEMCTQVNGPLKTHLFRAYILANAFFWPTLYFLLNWGRCSAFVKRGENLFSPTNFIWLFVGFCLHKNFMSRIPTQEIKLEDLLEEANDMNKQVSLWDMLLRDILVNSSTSSPTAAQVLWKFLTFYADSFTPACFYGCQDAYDAINNTQLDDRNIGIFRGHCQIALHQLMLNRGRVDCLLVKTTDHSTRIILSRG</sequence>
<dbReference type="Gene3D" id="1.10.1410.10">
    <property type="match status" value="1"/>
</dbReference>
<dbReference type="Gene3D" id="3.30.460.10">
    <property type="entry name" value="Beta Polymerase, domain 2"/>
    <property type="match status" value="1"/>
</dbReference>
<accession>F0WV51</accession>
<keyword evidence="3 8" id="KW-0808">Transferase</keyword>
<dbReference type="EC" id="2.7.7.48" evidence="8"/>
<evidence type="ECO:0000256" key="6">
    <source>
        <dbReference type="ARBA" id="ARBA00023158"/>
    </source>
</evidence>
<keyword evidence="5 8" id="KW-0694">RNA-binding</keyword>
<gene>
    <name evidence="11" type="primary">AlNc14C288G10196</name>
    <name evidence="11" type="ORF">ALNC14_114340</name>
</gene>
<evidence type="ECO:0000256" key="8">
    <source>
        <dbReference type="RuleBase" id="RU363098"/>
    </source>
</evidence>